<reference evidence="9 10" key="1">
    <citation type="submission" date="2016-01" db="EMBL/GenBank/DDBJ databases">
        <title>The new phylogeny of the genus Mycobacterium.</title>
        <authorList>
            <person name="Tarcisio F."/>
            <person name="Conor M."/>
            <person name="Antonella G."/>
            <person name="Elisabetta G."/>
            <person name="Giulia F.S."/>
            <person name="Sara T."/>
            <person name="Anna F."/>
            <person name="Clotilde B."/>
            <person name="Roberto B."/>
            <person name="Veronica D.S."/>
            <person name="Fabio R."/>
            <person name="Monica P."/>
            <person name="Olivier J."/>
            <person name="Enrico T."/>
            <person name="Nicola S."/>
        </authorList>
    </citation>
    <scope>NUCLEOTIDE SEQUENCE [LARGE SCALE GENOMIC DNA]</scope>
    <source>
        <strain evidence="9 10">DSM 44616</strain>
    </source>
</reference>
<evidence type="ECO:0000259" key="8">
    <source>
        <dbReference type="Pfam" id="PF13515"/>
    </source>
</evidence>
<proteinExistence type="inferred from homology"/>
<feature type="transmembrane region" description="Helical" evidence="7">
    <location>
        <begin position="415"/>
        <end position="432"/>
    </location>
</feature>
<evidence type="ECO:0000256" key="6">
    <source>
        <dbReference type="ARBA" id="ARBA00043993"/>
    </source>
</evidence>
<keyword evidence="5 7" id="KW-0472">Membrane</keyword>
<evidence type="ECO:0000313" key="9">
    <source>
        <dbReference type="EMBL" id="ORW70143.1"/>
    </source>
</evidence>
<evidence type="ECO:0000256" key="3">
    <source>
        <dbReference type="ARBA" id="ARBA00022692"/>
    </source>
</evidence>
<dbReference type="RefSeq" id="WP_232069197.1">
    <property type="nucleotide sequence ID" value="NZ_AP022573.1"/>
</dbReference>
<feature type="transmembrane region" description="Helical" evidence="7">
    <location>
        <begin position="483"/>
        <end position="501"/>
    </location>
</feature>
<gene>
    <name evidence="9" type="ORF">AWC23_18350</name>
</gene>
<name>A0AAJ3NPX8_9MYCO</name>
<feature type="domain" description="Integral membrane bound transporter" evidence="8">
    <location>
        <begin position="401"/>
        <end position="525"/>
    </location>
</feature>
<accession>A0AAJ3NPX8</accession>
<evidence type="ECO:0000256" key="5">
    <source>
        <dbReference type="ARBA" id="ARBA00023136"/>
    </source>
</evidence>
<comment type="caution">
    <text evidence="9">The sequence shown here is derived from an EMBL/GenBank/DDBJ whole genome shotgun (WGS) entry which is preliminary data.</text>
</comment>
<feature type="transmembrane region" description="Helical" evidence="7">
    <location>
        <begin position="101"/>
        <end position="119"/>
    </location>
</feature>
<dbReference type="Pfam" id="PF13515">
    <property type="entry name" value="FUSC_2"/>
    <property type="match status" value="1"/>
</dbReference>
<feature type="transmembrane region" description="Helical" evidence="7">
    <location>
        <begin position="439"/>
        <end position="459"/>
    </location>
</feature>
<evidence type="ECO:0000256" key="4">
    <source>
        <dbReference type="ARBA" id="ARBA00022989"/>
    </source>
</evidence>
<organism evidence="9 10">
    <name type="scientific">Mycobacterium saskatchewanense</name>
    <dbReference type="NCBI Taxonomy" id="220927"/>
    <lineage>
        <taxon>Bacteria</taxon>
        <taxon>Bacillati</taxon>
        <taxon>Actinomycetota</taxon>
        <taxon>Actinomycetes</taxon>
        <taxon>Mycobacteriales</taxon>
        <taxon>Mycobacteriaceae</taxon>
        <taxon>Mycobacterium</taxon>
        <taxon>Mycobacterium simiae complex</taxon>
    </lineage>
</organism>
<dbReference type="EMBL" id="LQPR01000041">
    <property type="protein sequence ID" value="ORW70143.1"/>
    <property type="molecule type" value="Genomic_DNA"/>
</dbReference>
<comment type="subcellular location">
    <subcellularLocation>
        <location evidence="1">Cell membrane</location>
        <topology evidence="1">Multi-pass membrane protein</topology>
    </subcellularLocation>
</comment>
<comment type="similarity">
    <text evidence="6">Belongs to the YccS/YhfK family.</text>
</comment>
<protein>
    <submittedName>
        <fullName evidence="9">Fusaric acid resistance protein</fullName>
    </submittedName>
</protein>
<keyword evidence="2" id="KW-1003">Cell membrane</keyword>
<dbReference type="InterPro" id="IPR049453">
    <property type="entry name" value="Memb_transporter_dom"/>
</dbReference>
<feature type="transmembrane region" description="Helical" evidence="7">
    <location>
        <begin position="513"/>
        <end position="531"/>
    </location>
</feature>
<keyword evidence="4 7" id="KW-1133">Transmembrane helix</keyword>
<evidence type="ECO:0000313" key="10">
    <source>
        <dbReference type="Proteomes" id="UP000193387"/>
    </source>
</evidence>
<dbReference type="PANTHER" id="PTHR30509:SF9">
    <property type="entry name" value="MULTIDRUG RESISTANCE PROTEIN MDTO"/>
    <property type="match status" value="1"/>
</dbReference>
<feature type="transmembrane region" description="Helical" evidence="7">
    <location>
        <begin position="150"/>
        <end position="168"/>
    </location>
</feature>
<dbReference type="PANTHER" id="PTHR30509">
    <property type="entry name" value="P-HYDROXYBENZOIC ACID EFFLUX PUMP SUBUNIT-RELATED"/>
    <property type="match status" value="1"/>
</dbReference>
<evidence type="ECO:0000256" key="1">
    <source>
        <dbReference type="ARBA" id="ARBA00004651"/>
    </source>
</evidence>
<feature type="transmembrane region" description="Helical" evidence="7">
    <location>
        <begin position="77"/>
        <end position="95"/>
    </location>
</feature>
<evidence type="ECO:0000256" key="2">
    <source>
        <dbReference type="ARBA" id="ARBA00022475"/>
    </source>
</evidence>
<keyword evidence="10" id="KW-1185">Reference proteome</keyword>
<sequence length="713" mass="74104">MGSPLRPIKRPGKQACQRDAQRDTLRRAARAGITVPVAPALSLVTAGGTEAPLYALLGAFWLMVVTDFPGNRQNRAVGYLGLGINGFVLIAAGSAVSSAPWLAVALTFVLGAAVTLAGVVSETVSAGQRATLLLYLWPASTPTGPVGQRLLGWAIALAICVPAALFLLPARHRGRLRDHAAAVCAALAARLRGNGSVNDVIGAMDALHANYLATNVRPAGLTAGSQALIRAVDNLQLMRDRVADVTCAALGPMTQPVIAVLEGSAKVLLRSSPAQRDLDRAALDRAVTDLRSLEGGRYRVEVTQILGETDDATAVAIGRKVLNRRTITTAVALTGSVVAASAAADARPVWARALGLRMPKTASGARLLPEPVALAAIPTAFLATRSVAARNSFRTGVGLALAVAVSHLFPVQHGFWVVMGAMIVLGSSALSTGTKVVRAVIGTAVGVAVGGALIAAFGVDPRMLWSLLPVSVFGATYLPQRSFAAGQAAVTMTALVILNLIAPSGWRIGLLRIEDVALGATVGIVASLLLWPRGATAAISEVIRTALQANARYLNAAVLHVTGGAPTVPDYPVDVLAYTAMAADRAVDDAVRQYLSETGSEANLRTPAVQAANRITHLRMTADVIAELQAAQPRSAYLRARTVLETHARLVSARLRDGSEQTRRSIIDEFVPALRSGETRGDAVDSVLPLVTAAANLGELELTYPAATHAANS</sequence>
<dbReference type="GO" id="GO:0005886">
    <property type="term" value="C:plasma membrane"/>
    <property type="evidence" value="ECO:0007669"/>
    <property type="project" value="UniProtKB-SubCell"/>
</dbReference>
<dbReference type="AlphaFoldDB" id="A0AAJ3NPX8"/>
<evidence type="ECO:0000256" key="7">
    <source>
        <dbReference type="SAM" id="Phobius"/>
    </source>
</evidence>
<dbReference type="Proteomes" id="UP000193387">
    <property type="component" value="Unassembled WGS sequence"/>
</dbReference>
<keyword evidence="3 7" id="KW-0812">Transmembrane</keyword>